<comment type="caution">
    <text evidence="1">The sequence shown here is derived from an EMBL/GenBank/DDBJ whole genome shotgun (WGS) entry which is preliminary data.</text>
</comment>
<proteinExistence type="predicted"/>
<gene>
    <name evidence="1" type="ORF">S01H1_71930</name>
</gene>
<accession>X0Y275</accession>
<evidence type="ECO:0000313" key="1">
    <source>
        <dbReference type="EMBL" id="GAG30986.1"/>
    </source>
</evidence>
<feature type="non-terminal residue" evidence="1">
    <location>
        <position position="1"/>
    </location>
</feature>
<dbReference type="EMBL" id="BARS01047927">
    <property type="protein sequence ID" value="GAG30986.1"/>
    <property type="molecule type" value="Genomic_DNA"/>
</dbReference>
<sequence>AQEILDQGHTYFDYLKGRVMKINLSSDELRTALYDRDNGEGAAAQALDL</sequence>
<organism evidence="1">
    <name type="scientific">marine sediment metagenome</name>
    <dbReference type="NCBI Taxonomy" id="412755"/>
    <lineage>
        <taxon>unclassified sequences</taxon>
        <taxon>metagenomes</taxon>
        <taxon>ecological metagenomes</taxon>
    </lineage>
</organism>
<protein>
    <submittedName>
        <fullName evidence="1">Uncharacterized protein</fullName>
    </submittedName>
</protein>
<dbReference type="AlphaFoldDB" id="X0Y275"/>
<reference evidence="1" key="1">
    <citation type="journal article" date="2014" name="Front. Microbiol.">
        <title>High frequency of phylogenetically diverse reductive dehalogenase-homologous genes in deep subseafloor sedimentary metagenomes.</title>
        <authorList>
            <person name="Kawai M."/>
            <person name="Futagami T."/>
            <person name="Toyoda A."/>
            <person name="Takaki Y."/>
            <person name="Nishi S."/>
            <person name="Hori S."/>
            <person name="Arai W."/>
            <person name="Tsubouchi T."/>
            <person name="Morono Y."/>
            <person name="Uchiyama I."/>
            <person name="Ito T."/>
            <person name="Fujiyama A."/>
            <person name="Inagaki F."/>
            <person name="Takami H."/>
        </authorList>
    </citation>
    <scope>NUCLEOTIDE SEQUENCE</scope>
    <source>
        <strain evidence="1">Expedition CK06-06</strain>
    </source>
</reference>
<name>X0Y275_9ZZZZ</name>